<dbReference type="InterPro" id="IPR018060">
    <property type="entry name" value="HTH_AraC"/>
</dbReference>
<dbReference type="CDD" id="cd01543">
    <property type="entry name" value="PBP1_XylR"/>
    <property type="match status" value="1"/>
</dbReference>
<dbReference type="SUPFAM" id="SSF53822">
    <property type="entry name" value="Periplasmic binding protein-like I"/>
    <property type="match status" value="1"/>
</dbReference>
<dbReference type="InterPro" id="IPR009057">
    <property type="entry name" value="Homeodomain-like_sf"/>
</dbReference>
<dbReference type="Gene3D" id="3.40.50.2300">
    <property type="match status" value="2"/>
</dbReference>
<gene>
    <name evidence="5" type="primary">xylR_2</name>
    <name evidence="5" type="ORF">SMSP2_00378</name>
</gene>
<feature type="domain" description="HTH araC/xylS-type" evidence="4">
    <location>
        <begin position="294"/>
        <end position="377"/>
    </location>
</feature>
<dbReference type="GO" id="GO:0003700">
    <property type="term" value="F:DNA-binding transcription factor activity"/>
    <property type="evidence" value="ECO:0007669"/>
    <property type="project" value="InterPro"/>
</dbReference>
<name>A0A1Q2MBI3_9BACT</name>
<evidence type="ECO:0000313" key="5">
    <source>
        <dbReference type="EMBL" id="AQQ70041.1"/>
    </source>
</evidence>
<reference evidence="6" key="1">
    <citation type="submission" date="2017-02" db="EMBL/GenBank/DDBJ databases">
        <title>Comparative genomics and description of representatives of a novel lineage of planctomycetes thriving in anoxic sediments.</title>
        <authorList>
            <person name="Spring S."/>
            <person name="Bunk B."/>
            <person name="Sproer C."/>
        </authorList>
    </citation>
    <scope>NUCLEOTIDE SEQUENCE [LARGE SCALE GENOMIC DNA]</scope>
    <source>
        <strain evidence="6">SM-Chi-D1</strain>
    </source>
</reference>
<evidence type="ECO:0000256" key="2">
    <source>
        <dbReference type="ARBA" id="ARBA00023125"/>
    </source>
</evidence>
<dbReference type="SMART" id="SM00342">
    <property type="entry name" value="HTH_ARAC"/>
    <property type="match status" value="1"/>
</dbReference>
<dbReference type="InterPro" id="IPR046335">
    <property type="entry name" value="LacI/GalR-like_sensor"/>
</dbReference>
<dbReference type="SUPFAM" id="SSF46689">
    <property type="entry name" value="Homeodomain-like"/>
    <property type="match status" value="1"/>
</dbReference>
<evidence type="ECO:0000256" key="1">
    <source>
        <dbReference type="ARBA" id="ARBA00023015"/>
    </source>
</evidence>
<evidence type="ECO:0000256" key="3">
    <source>
        <dbReference type="ARBA" id="ARBA00023163"/>
    </source>
</evidence>
<dbReference type="PANTHER" id="PTHR30146">
    <property type="entry name" value="LACI-RELATED TRANSCRIPTIONAL REPRESSOR"/>
    <property type="match status" value="1"/>
</dbReference>
<organism evidence="5 6">
    <name type="scientific">Limihaloglobus sulfuriphilus</name>
    <dbReference type="NCBI Taxonomy" id="1851148"/>
    <lineage>
        <taxon>Bacteria</taxon>
        <taxon>Pseudomonadati</taxon>
        <taxon>Planctomycetota</taxon>
        <taxon>Phycisphaerae</taxon>
        <taxon>Sedimentisphaerales</taxon>
        <taxon>Sedimentisphaeraceae</taxon>
        <taxon>Limihaloglobus</taxon>
    </lineage>
</organism>
<keyword evidence="3" id="KW-0804">Transcription</keyword>
<evidence type="ECO:0000313" key="6">
    <source>
        <dbReference type="Proteomes" id="UP000188181"/>
    </source>
</evidence>
<dbReference type="AlphaFoldDB" id="A0A1Q2MBI3"/>
<dbReference type="PROSITE" id="PS00041">
    <property type="entry name" value="HTH_ARAC_FAMILY_1"/>
    <property type="match status" value="1"/>
</dbReference>
<dbReference type="Gene3D" id="1.10.10.60">
    <property type="entry name" value="Homeodomain-like"/>
    <property type="match status" value="1"/>
</dbReference>
<keyword evidence="6" id="KW-1185">Reference proteome</keyword>
<dbReference type="RefSeq" id="WP_146682335.1">
    <property type="nucleotide sequence ID" value="NZ_CP019646.1"/>
</dbReference>
<dbReference type="Proteomes" id="UP000188181">
    <property type="component" value="Chromosome"/>
</dbReference>
<proteinExistence type="predicted"/>
<dbReference type="Pfam" id="PF12833">
    <property type="entry name" value="HTH_18"/>
    <property type="match status" value="1"/>
</dbReference>
<dbReference type="Pfam" id="PF13377">
    <property type="entry name" value="Peripla_BP_3"/>
    <property type="match status" value="1"/>
</dbReference>
<accession>A0A1Q2MBI3</accession>
<dbReference type="InterPro" id="IPR028082">
    <property type="entry name" value="Peripla_BP_I"/>
</dbReference>
<dbReference type="PANTHER" id="PTHR30146:SF24">
    <property type="entry name" value="XYLOSE OPERON REGULATORY PROTEIN"/>
    <property type="match status" value="1"/>
</dbReference>
<dbReference type="EMBL" id="CP019646">
    <property type="protein sequence ID" value="AQQ70041.1"/>
    <property type="molecule type" value="Genomic_DNA"/>
</dbReference>
<dbReference type="InterPro" id="IPR018062">
    <property type="entry name" value="HTH_AraC-typ_CS"/>
</dbReference>
<keyword evidence="1" id="KW-0805">Transcription regulation</keyword>
<dbReference type="STRING" id="1851148.SMSP2_00378"/>
<dbReference type="OrthoDB" id="9795616at2"/>
<dbReference type="GO" id="GO:0000976">
    <property type="term" value="F:transcription cis-regulatory region binding"/>
    <property type="evidence" value="ECO:0007669"/>
    <property type="project" value="TreeGrafter"/>
</dbReference>
<dbReference type="KEGG" id="pbas:SMSP2_00378"/>
<protein>
    <submittedName>
        <fullName evidence="5">Xylose operon regulatory protein</fullName>
    </submittedName>
</protein>
<keyword evidence="2" id="KW-0238">DNA-binding</keyword>
<sequence>MKELPRIIVLVPALASYCRGLLRGIARYSRLHGPWSFFNERGEPDEVLPLLKNWNANGIITYFDTSENLHKLLPPDLPAVIVTTNAEIPGYPNVIGDWKNESCTAVEYFLNAGFRNFAYCSFSNLEWSQIRAKYFAERLKAEGIEPALYEKPFLFLHKHWKREQEELADWLVSLPKPVAVMACNDERGKHVLEACKIAELVVPEQVAVLGVDNDETICELTQPPLSSISVNAEKAGYEAAEVLDRMMQGRPGPYENVVVQTLGVKARQSTDIFMIEDETVARALSYIRMNSKRFIQVDEVAEAAAIHRRGLERRFKKHLGRSVHEEIRRARLEEIKKLLLETNLLVSQIALRLNFSEVPHLTRFFTRETGTSPNEFRKQHLGNLKSL</sequence>
<evidence type="ECO:0000259" key="4">
    <source>
        <dbReference type="SMART" id="SM00342"/>
    </source>
</evidence>